<protein>
    <submittedName>
        <fullName evidence="1">Uncharacterized protein</fullName>
    </submittedName>
</protein>
<gene>
    <name evidence="1" type="ORF">MRB53_010057</name>
</gene>
<accession>A0ACC2LQR2</accession>
<keyword evidence="2" id="KW-1185">Reference proteome</keyword>
<dbReference type="Proteomes" id="UP001234297">
    <property type="component" value="Chromosome 3"/>
</dbReference>
<name>A0ACC2LQR2_PERAE</name>
<dbReference type="EMBL" id="CM056811">
    <property type="protein sequence ID" value="KAJ8635790.1"/>
    <property type="molecule type" value="Genomic_DNA"/>
</dbReference>
<reference evidence="1 2" key="1">
    <citation type="journal article" date="2022" name="Hortic Res">
        <title>A haplotype resolved chromosomal level avocado genome allows analysis of novel avocado genes.</title>
        <authorList>
            <person name="Nath O."/>
            <person name="Fletcher S.J."/>
            <person name="Hayward A."/>
            <person name="Shaw L.M."/>
            <person name="Masouleh A.K."/>
            <person name="Furtado A."/>
            <person name="Henry R.J."/>
            <person name="Mitter N."/>
        </authorList>
    </citation>
    <scope>NUCLEOTIDE SEQUENCE [LARGE SCALE GENOMIC DNA]</scope>
    <source>
        <strain evidence="2">cv. Hass</strain>
    </source>
</reference>
<evidence type="ECO:0000313" key="1">
    <source>
        <dbReference type="EMBL" id="KAJ8635790.1"/>
    </source>
</evidence>
<comment type="caution">
    <text evidence="1">The sequence shown here is derived from an EMBL/GenBank/DDBJ whole genome shotgun (WGS) entry which is preliminary data.</text>
</comment>
<proteinExistence type="predicted"/>
<organism evidence="1 2">
    <name type="scientific">Persea americana</name>
    <name type="common">Avocado</name>
    <dbReference type="NCBI Taxonomy" id="3435"/>
    <lineage>
        <taxon>Eukaryota</taxon>
        <taxon>Viridiplantae</taxon>
        <taxon>Streptophyta</taxon>
        <taxon>Embryophyta</taxon>
        <taxon>Tracheophyta</taxon>
        <taxon>Spermatophyta</taxon>
        <taxon>Magnoliopsida</taxon>
        <taxon>Magnoliidae</taxon>
        <taxon>Laurales</taxon>
        <taxon>Lauraceae</taxon>
        <taxon>Persea</taxon>
    </lineage>
</organism>
<evidence type="ECO:0000313" key="2">
    <source>
        <dbReference type="Proteomes" id="UP001234297"/>
    </source>
</evidence>
<sequence>MRTVLRWRFQTPYYRSLGVVLGRGFLLFSLLQVILVFRGNSPATLRRLSVVVSVLRSFFNVAEQSPLSELAKDLAYYEGIVASPLQIVRSSGESLSLIGSNVAVAVGTPQLESASWDLDQKRSNLTKVIKSERGLVAQLECFRSCRKSLEKETVDLDVVIKDQWCSLELDL</sequence>